<dbReference type="Gene3D" id="3.90.1570.10">
    <property type="entry name" value="tt1808, chain A"/>
    <property type="match status" value="1"/>
</dbReference>
<dbReference type="CDD" id="cd06260">
    <property type="entry name" value="DUF820-like"/>
    <property type="match status" value="1"/>
</dbReference>
<name>A0A1U7IQI8_9CYAN</name>
<gene>
    <name evidence="2" type="ORF">NIES2119_05320</name>
</gene>
<reference evidence="2 3" key="1">
    <citation type="submission" date="2016-11" db="EMBL/GenBank/DDBJ databases">
        <title>Draft Genome Sequences of Nine Cyanobacterial Strains from Diverse Habitats.</title>
        <authorList>
            <person name="Zhu T."/>
            <person name="Hou S."/>
            <person name="Lu X."/>
            <person name="Hess W.R."/>
        </authorList>
    </citation>
    <scope>NUCLEOTIDE SEQUENCE [LARGE SCALE GENOMIC DNA]</scope>
    <source>
        <strain evidence="2 3">IAM M-71</strain>
    </source>
</reference>
<accession>A0A1U7IQI8</accession>
<proteinExistence type="predicted"/>
<dbReference type="Pfam" id="PF05685">
    <property type="entry name" value="Uma2"/>
    <property type="match status" value="1"/>
</dbReference>
<dbReference type="STRING" id="454136.NIES2119_05320"/>
<dbReference type="RefSeq" id="WP_073592401.1">
    <property type="nucleotide sequence ID" value="NZ_MRCE01000004.1"/>
</dbReference>
<dbReference type="InterPro" id="IPR008538">
    <property type="entry name" value="Uma2"/>
</dbReference>
<evidence type="ECO:0000313" key="3">
    <source>
        <dbReference type="Proteomes" id="UP000185860"/>
    </source>
</evidence>
<dbReference type="PANTHER" id="PTHR47152:SF1">
    <property type="entry name" value="SLL1186 PROTEIN"/>
    <property type="match status" value="1"/>
</dbReference>
<dbReference type="InterPro" id="IPR012296">
    <property type="entry name" value="Nuclease_put_TT1808"/>
</dbReference>
<sequence>MQVALQQIVVSPGQQLLLKNVSWQQFQEILTTLGESRSSRIAYSQGMLEIMVPLPEHESDKVMIGDLVKAILEEIDIEFLSLGSTTFENEQMLAAVEPDDCFYIENEAAVRGKKRLDLTVDPPPDLAIEIDITSKTKLASYKNLKILELWLYNGQKLEINLLQAGKYVQSNQSLIFPNLPITEAIPEYLERSKVIGRNATMKLFRAWLKTQLNRID</sequence>
<evidence type="ECO:0000259" key="1">
    <source>
        <dbReference type="Pfam" id="PF05685"/>
    </source>
</evidence>
<evidence type="ECO:0000313" key="2">
    <source>
        <dbReference type="EMBL" id="OKH39680.1"/>
    </source>
</evidence>
<protein>
    <recommendedName>
        <fullName evidence="1">Putative restriction endonuclease domain-containing protein</fullName>
    </recommendedName>
</protein>
<organism evidence="2 3">
    <name type="scientific">[Phormidium ambiguum] IAM M-71</name>
    <dbReference type="NCBI Taxonomy" id="454136"/>
    <lineage>
        <taxon>Bacteria</taxon>
        <taxon>Bacillati</taxon>
        <taxon>Cyanobacteriota</taxon>
        <taxon>Cyanophyceae</taxon>
        <taxon>Oscillatoriophycideae</taxon>
        <taxon>Aerosakkonematales</taxon>
        <taxon>Aerosakkonemataceae</taxon>
        <taxon>Floridanema</taxon>
    </lineage>
</organism>
<dbReference type="EMBL" id="MRCE01000004">
    <property type="protein sequence ID" value="OKH39680.1"/>
    <property type="molecule type" value="Genomic_DNA"/>
</dbReference>
<comment type="caution">
    <text evidence="2">The sequence shown here is derived from an EMBL/GenBank/DDBJ whole genome shotgun (WGS) entry which is preliminary data.</text>
</comment>
<dbReference type="OrthoDB" id="427876at2"/>
<feature type="domain" description="Putative restriction endonuclease" evidence="1">
    <location>
        <begin position="23"/>
        <end position="185"/>
    </location>
</feature>
<dbReference type="Proteomes" id="UP000185860">
    <property type="component" value="Unassembled WGS sequence"/>
</dbReference>
<dbReference type="PANTHER" id="PTHR47152">
    <property type="entry name" value="SLR2084 PROTEIN-RELATED"/>
    <property type="match status" value="1"/>
</dbReference>
<dbReference type="AlphaFoldDB" id="A0A1U7IQI8"/>